<dbReference type="Gene3D" id="3.40.50.720">
    <property type="entry name" value="NAD(P)-binding Rossmann-like Domain"/>
    <property type="match status" value="1"/>
</dbReference>
<dbReference type="EMBL" id="HBFQ01051369">
    <property type="protein sequence ID" value="CAD8862300.1"/>
    <property type="molecule type" value="Transcribed_RNA"/>
</dbReference>
<dbReference type="Gene3D" id="3.90.180.10">
    <property type="entry name" value="Medium-chain alcohol dehydrogenases, catalytic domain"/>
    <property type="match status" value="1"/>
</dbReference>
<evidence type="ECO:0000313" key="3">
    <source>
        <dbReference type="EMBL" id="CAD8862300.1"/>
    </source>
</evidence>
<dbReference type="PANTHER" id="PTHR43205">
    <property type="entry name" value="PROSTAGLANDIN REDUCTASE"/>
    <property type="match status" value="1"/>
</dbReference>
<keyword evidence="1" id="KW-0560">Oxidoreductase</keyword>
<accession>A0A7S1AQT5</accession>
<dbReference type="InterPro" id="IPR013149">
    <property type="entry name" value="ADH-like_C"/>
</dbReference>
<dbReference type="PANTHER" id="PTHR43205:SF7">
    <property type="entry name" value="PROSTAGLANDIN REDUCTASE 1"/>
    <property type="match status" value="1"/>
</dbReference>
<dbReference type="GO" id="GO:0016628">
    <property type="term" value="F:oxidoreductase activity, acting on the CH-CH group of donors, NAD or NADP as acceptor"/>
    <property type="evidence" value="ECO:0007669"/>
    <property type="project" value="InterPro"/>
</dbReference>
<dbReference type="InterPro" id="IPR036291">
    <property type="entry name" value="NAD(P)-bd_dom_sf"/>
</dbReference>
<sequence length="350" mass="37604">MAAANREWIFVKRPSGSGMSESDFELRDCPTPVVGDGEVLLSTHLISIDPTMRNAMSGSEVAERTEGAAYYKFMNWQVGSVVSWSIIGRVEESKAPGFEVGDMVSTFAPLRERTVAVAEACQKLPDGVSPTAVMSSMGGTALTAYLSATHIGKPETGDVVFVSGAAGATGLVACQTFQNLGCKVVGSAGTDDKVALLESLGVSAFNYKKESTLEGLRRLSPNGLNIFYDNVGGETLEQALEMMNDHGRVVMCGAISQYDMKPSERYGVRNLFHVIAKQLTLQGFIVTIFSEEHKAECIATMAQWLQEGKLQDRHTALDGFDKFPAGIRGILSGVNTGKMLIRVPLPSSML</sequence>
<protein>
    <recommendedName>
        <fullName evidence="2">Enoyl reductase (ER) domain-containing protein</fullName>
    </recommendedName>
</protein>
<dbReference type="InterPro" id="IPR045010">
    <property type="entry name" value="MDR_fam"/>
</dbReference>
<organism evidence="3">
    <name type="scientific">Noctiluca scintillans</name>
    <name type="common">Sea sparkle</name>
    <name type="synonym">Red tide dinoflagellate</name>
    <dbReference type="NCBI Taxonomy" id="2966"/>
    <lineage>
        <taxon>Eukaryota</taxon>
        <taxon>Sar</taxon>
        <taxon>Alveolata</taxon>
        <taxon>Dinophyceae</taxon>
        <taxon>Noctilucales</taxon>
        <taxon>Noctilucaceae</taxon>
        <taxon>Noctiluca</taxon>
    </lineage>
</organism>
<dbReference type="SUPFAM" id="SSF50129">
    <property type="entry name" value="GroES-like"/>
    <property type="match status" value="1"/>
</dbReference>
<evidence type="ECO:0000256" key="1">
    <source>
        <dbReference type="ARBA" id="ARBA00023002"/>
    </source>
</evidence>
<name>A0A7S1AQT5_NOCSC</name>
<dbReference type="Pfam" id="PF00107">
    <property type="entry name" value="ADH_zinc_N"/>
    <property type="match status" value="1"/>
</dbReference>
<dbReference type="FunFam" id="3.40.50.720:FF:000121">
    <property type="entry name" value="Prostaglandin reductase 2"/>
    <property type="match status" value="1"/>
</dbReference>
<dbReference type="SUPFAM" id="SSF51735">
    <property type="entry name" value="NAD(P)-binding Rossmann-fold domains"/>
    <property type="match status" value="1"/>
</dbReference>
<dbReference type="CDD" id="cd05288">
    <property type="entry name" value="PGDH"/>
    <property type="match status" value="1"/>
</dbReference>
<feature type="domain" description="Enoyl reductase (ER)" evidence="2">
    <location>
        <begin position="20"/>
        <end position="341"/>
    </location>
</feature>
<dbReference type="InterPro" id="IPR011032">
    <property type="entry name" value="GroES-like_sf"/>
</dbReference>
<dbReference type="InterPro" id="IPR020843">
    <property type="entry name" value="ER"/>
</dbReference>
<dbReference type="Pfam" id="PF16884">
    <property type="entry name" value="ADH_N_2"/>
    <property type="match status" value="1"/>
</dbReference>
<reference evidence="3" key="1">
    <citation type="submission" date="2021-01" db="EMBL/GenBank/DDBJ databases">
        <authorList>
            <person name="Corre E."/>
            <person name="Pelletier E."/>
            <person name="Niang G."/>
            <person name="Scheremetjew M."/>
            <person name="Finn R."/>
            <person name="Kale V."/>
            <person name="Holt S."/>
            <person name="Cochrane G."/>
            <person name="Meng A."/>
            <person name="Brown T."/>
            <person name="Cohen L."/>
        </authorList>
    </citation>
    <scope>NUCLEOTIDE SEQUENCE</scope>
</reference>
<proteinExistence type="predicted"/>
<dbReference type="AlphaFoldDB" id="A0A7S1AQT5"/>
<dbReference type="SMART" id="SM00829">
    <property type="entry name" value="PKS_ER"/>
    <property type="match status" value="1"/>
</dbReference>
<dbReference type="InterPro" id="IPR041694">
    <property type="entry name" value="ADH_N_2"/>
</dbReference>
<evidence type="ECO:0000259" key="2">
    <source>
        <dbReference type="SMART" id="SM00829"/>
    </source>
</evidence>
<gene>
    <name evidence="3" type="ORF">NSCI0253_LOCUS36655</name>
</gene>